<gene>
    <name evidence="1" type="ORF">EYF80_062128</name>
</gene>
<proteinExistence type="predicted"/>
<sequence length="67" mass="7516">MLRHPDRRVDPFPWLPCDCGSSPGSSALVDETSSPTFLWQQSAAAALRDVFTYRSDNMKVLVIQQGY</sequence>
<evidence type="ECO:0000313" key="1">
    <source>
        <dbReference type="EMBL" id="TNN27725.1"/>
    </source>
</evidence>
<reference evidence="1 2" key="1">
    <citation type="submission" date="2019-03" db="EMBL/GenBank/DDBJ databases">
        <title>First draft genome of Liparis tanakae, snailfish: a comprehensive survey of snailfish specific genes.</title>
        <authorList>
            <person name="Kim W."/>
            <person name="Song I."/>
            <person name="Jeong J.-H."/>
            <person name="Kim D."/>
            <person name="Kim S."/>
            <person name="Ryu S."/>
            <person name="Song J.Y."/>
            <person name="Lee S.K."/>
        </authorList>
    </citation>
    <scope>NUCLEOTIDE SEQUENCE [LARGE SCALE GENOMIC DNA]</scope>
    <source>
        <tissue evidence="1">Muscle</tissue>
    </source>
</reference>
<dbReference type="EMBL" id="SRLO01007826">
    <property type="protein sequence ID" value="TNN27725.1"/>
    <property type="molecule type" value="Genomic_DNA"/>
</dbReference>
<evidence type="ECO:0000313" key="2">
    <source>
        <dbReference type="Proteomes" id="UP000314294"/>
    </source>
</evidence>
<organism evidence="1 2">
    <name type="scientific">Liparis tanakae</name>
    <name type="common">Tanaka's snailfish</name>
    <dbReference type="NCBI Taxonomy" id="230148"/>
    <lineage>
        <taxon>Eukaryota</taxon>
        <taxon>Metazoa</taxon>
        <taxon>Chordata</taxon>
        <taxon>Craniata</taxon>
        <taxon>Vertebrata</taxon>
        <taxon>Euteleostomi</taxon>
        <taxon>Actinopterygii</taxon>
        <taxon>Neopterygii</taxon>
        <taxon>Teleostei</taxon>
        <taxon>Neoteleostei</taxon>
        <taxon>Acanthomorphata</taxon>
        <taxon>Eupercaria</taxon>
        <taxon>Perciformes</taxon>
        <taxon>Cottioidei</taxon>
        <taxon>Cottales</taxon>
        <taxon>Liparidae</taxon>
        <taxon>Liparis</taxon>
    </lineage>
</organism>
<comment type="caution">
    <text evidence="1">The sequence shown here is derived from an EMBL/GenBank/DDBJ whole genome shotgun (WGS) entry which is preliminary data.</text>
</comment>
<protein>
    <submittedName>
        <fullName evidence="1">Uncharacterized protein</fullName>
    </submittedName>
</protein>
<name>A0A4Z2EG66_9TELE</name>
<keyword evidence="2" id="KW-1185">Reference proteome</keyword>
<accession>A0A4Z2EG66</accession>
<dbReference type="Proteomes" id="UP000314294">
    <property type="component" value="Unassembled WGS sequence"/>
</dbReference>
<dbReference type="AlphaFoldDB" id="A0A4Z2EG66"/>